<evidence type="ECO:0000256" key="4">
    <source>
        <dbReference type="ARBA" id="ARBA00022630"/>
    </source>
</evidence>
<comment type="catalytic activity">
    <reaction evidence="10 11">
        <text>L-threonyl-[protein] + FAD = FMN-L-threonyl-[protein] + AMP + H(+)</text>
        <dbReference type="Rhea" id="RHEA:36847"/>
        <dbReference type="Rhea" id="RHEA-COMP:11060"/>
        <dbReference type="Rhea" id="RHEA-COMP:11061"/>
        <dbReference type="ChEBI" id="CHEBI:15378"/>
        <dbReference type="ChEBI" id="CHEBI:30013"/>
        <dbReference type="ChEBI" id="CHEBI:57692"/>
        <dbReference type="ChEBI" id="CHEBI:74257"/>
        <dbReference type="ChEBI" id="CHEBI:456215"/>
        <dbReference type="EC" id="2.7.1.180"/>
    </reaction>
</comment>
<evidence type="ECO:0000256" key="1">
    <source>
        <dbReference type="ARBA" id="ARBA00001946"/>
    </source>
</evidence>
<evidence type="ECO:0000256" key="9">
    <source>
        <dbReference type="ARBA" id="ARBA00031306"/>
    </source>
</evidence>
<keyword evidence="7 11" id="KW-0274">FAD</keyword>
<evidence type="ECO:0000256" key="5">
    <source>
        <dbReference type="ARBA" id="ARBA00022679"/>
    </source>
</evidence>
<dbReference type="PIRSF" id="PIRSF006268">
    <property type="entry name" value="ApbE"/>
    <property type="match status" value="1"/>
</dbReference>
<keyword evidence="5 11" id="KW-0808">Transferase</keyword>
<keyword evidence="13" id="KW-1185">Reference proteome</keyword>
<dbReference type="GO" id="GO:0016740">
    <property type="term" value="F:transferase activity"/>
    <property type="evidence" value="ECO:0007669"/>
    <property type="project" value="UniProtKB-KW"/>
</dbReference>
<evidence type="ECO:0000256" key="2">
    <source>
        <dbReference type="ARBA" id="ARBA00011955"/>
    </source>
</evidence>
<keyword evidence="8 11" id="KW-0460">Magnesium</keyword>
<accession>A0ABY3SNA1</accession>
<dbReference type="Proteomes" id="UP001649230">
    <property type="component" value="Chromosome"/>
</dbReference>
<evidence type="ECO:0000256" key="8">
    <source>
        <dbReference type="ARBA" id="ARBA00022842"/>
    </source>
</evidence>
<evidence type="ECO:0000313" key="12">
    <source>
        <dbReference type="EMBL" id="UJF34719.1"/>
    </source>
</evidence>
<dbReference type="EMBL" id="CP090978">
    <property type="protein sequence ID" value="UJF34719.1"/>
    <property type="molecule type" value="Genomic_DNA"/>
</dbReference>
<evidence type="ECO:0000256" key="3">
    <source>
        <dbReference type="ARBA" id="ARBA00016337"/>
    </source>
</evidence>
<name>A0ABY3SNA1_9BACL</name>
<gene>
    <name evidence="12" type="ORF">L0M14_06010</name>
</gene>
<comment type="cofactor">
    <cofactor evidence="1">
        <name>Mg(2+)</name>
        <dbReference type="ChEBI" id="CHEBI:18420"/>
    </cofactor>
</comment>
<evidence type="ECO:0000313" key="13">
    <source>
        <dbReference type="Proteomes" id="UP001649230"/>
    </source>
</evidence>
<sequence length="329" mass="37001">MDVLRFRGMNTDIEAQLDPWEKTQPFDVHPVQAWFERSESRFSRFRPDSELSNLNDRAGERCLVSAPMLNVLELSDYYQKLTSGLFTVFLYHRMMQLGYSRSFEQIGSESVELLSDKTTTGKNFDMELDPRMQSVRLSSSGKLDLGGIVKGWTVKEAAAMMREQYGCRKGLINAGGDLEVWGATNAEPWLIAVANPNGETQKEIILELTNGAAATSSTLRRKWLTNRGTMHHLVDPRTMEPSANTVVQCTVVGKNLIDCEVWAKVLCVAGVEEGIPLFQKQTAGLEALLYTNDGKLHYIPSSRIRTQTRWHGLVADVIHDDGKERIECI</sequence>
<dbReference type="EC" id="2.7.1.180" evidence="2 11"/>
<reference evidence="12 13" key="1">
    <citation type="journal article" date="2024" name="Int. J. Syst. Evol. Microbiol.">
        <title>Paenibacillus hexagrammi sp. nov., a novel bacterium isolated from the gut content of Hexagrammos agrammus.</title>
        <authorList>
            <person name="Jung H.K."/>
            <person name="Kim D.G."/>
            <person name="Zin H."/>
            <person name="Park J."/>
            <person name="Jung H."/>
            <person name="Kim Y.O."/>
            <person name="Kong H.J."/>
            <person name="Kim J.W."/>
            <person name="Kim Y.S."/>
        </authorList>
    </citation>
    <scope>NUCLEOTIDE SEQUENCE [LARGE SCALE GENOMIC DNA]</scope>
    <source>
        <strain evidence="12 13">YPD9-1</strain>
    </source>
</reference>
<organism evidence="12 13">
    <name type="scientific">Paenibacillus hexagrammi</name>
    <dbReference type="NCBI Taxonomy" id="2908839"/>
    <lineage>
        <taxon>Bacteria</taxon>
        <taxon>Bacillati</taxon>
        <taxon>Bacillota</taxon>
        <taxon>Bacilli</taxon>
        <taxon>Bacillales</taxon>
        <taxon>Paenibacillaceae</taxon>
        <taxon>Paenibacillus</taxon>
    </lineage>
</organism>
<dbReference type="Gene3D" id="3.10.520.10">
    <property type="entry name" value="ApbE-like domains"/>
    <property type="match status" value="1"/>
</dbReference>
<dbReference type="Pfam" id="PF02424">
    <property type="entry name" value="ApbE"/>
    <property type="match status" value="1"/>
</dbReference>
<keyword evidence="4 11" id="KW-0285">Flavoprotein</keyword>
<protein>
    <recommendedName>
        <fullName evidence="3 11">FAD:protein FMN transferase</fullName>
        <ecNumber evidence="2 11">2.7.1.180</ecNumber>
    </recommendedName>
    <alternativeName>
        <fullName evidence="9 11">Flavin transferase</fullName>
    </alternativeName>
</protein>
<evidence type="ECO:0000256" key="6">
    <source>
        <dbReference type="ARBA" id="ARBA00022723"/>
    </source>
</evidence>
<evidence type="ECO:0000256" key="7">
    <source>
        <dbReference type="ARBA" id="ARBA00022827"/>
    </source>
</evidence>
<dbReference type="PANTHER" id="PTHR30040:SF2">
    <property type="entry name" value="FAD:PROTEIN FMN TRANSFERASE"/>
    <property type="match status" value="1"/>
</dbReference>
<evidence type="ECO:0000256" key="10">
    <source>
        <dbReference type="ARBA" id="ARBA00048540"/>
    </source>
</evidence>
<dbReference type="PANTHER" id="PTHR30040">
    <property type="entry name" value="THIAMINE BIOSYNTHESIS LIPOPROTEIN APBE"/>
    <property type="match status" value="1"/>
</dbReference>
<evidence type="ECO:0000256" key="11">
    <source>
        <dbReference type="PIRNR" id="PIRNR006268"/>
    </source>
</evidence>
<dbReference type="RefSeq" id="WP_235121293.1">
    <property type="nucleotide sequence ID" value="NZ_CP090978.1"/>
</dbReference>
<proteinExistence type="inferred from homology"/>
<dbReference type="InterPro" id="IPR024932">
    <property type="entry name" value="ApbE"/>
</dbReference>
<keyword evidence="6 11" id="KW-0479">Metal-binding</keyword>
<dbReference type="SUPFAM" id="SSF143631">
    <property type="entry name" value="ApbE-like"/>
    <property type="match status" value="1"/>
</dbReference>
<comment type="similarity">
    <text evidence="11">Belongs to the ApbE family.</text>
</comment>
<dbReference type="InterPro" id="IPR003374">
    <property type="entry name" value="ApbE-like_sf"/>
</dbReference>